<feature type="compositionally biased region" description="Low complexity" evidence="1">
    <location>
        <begin position="287"/>
        <end position="296"/>
    </location>
</feature>
<accession>A0A9Q0M2T7</accession>
<dbReference type="Proteomes" id="UP001142055">
    <property type="component" value="Chromosome 2"/>
</dbReference>
<protein>
    <submittedName>
        <fullName evidence="3">Uncharacterized protein</fullName>
    </submittedName>
</protein>
<keyword evidence="2" id="KW-0472">Membrane</keyword>
<keyword evidence="4" id="KW-1185">Reference proteome</keyword>
<gene>
    <name evidence="3" type="ORF">RDWZM_004815</name>
</gene>
<feature type="compositionally biased region" description="Basic residues" evidence="1">
    <location>
        <begin position="334"/>
        <end position="345"/>
    </location>
</feature>
<feature type="region of interest" description="Disordered" evidence="1">
    <location>
        <begin position="219"/>
        <end position="244"/>
    </location>
</feature>
<feature type="compositionally biased region" description="Low complexity" evidence="1">
    <location>
        <begin position="323"/>
        <end position="333"/>
    </location>
</feature>
<feature type="transmembrane region" description="Helical" evidence="2">
    <location>
        <begin position="188"/>
        <end position="210"/>
    </location>
</feature>
<comment type="caution">
    <text evidence="3">The sequence shown here is derived from an EMBL/GenBank/DDBJ whole genome shotgun (WGS) entry which is preliminary data.</text>
</comment>
<evidence type="ECO:0000256" key="1">
    <source>
        <dbReference type="SAM" id="MobiDB-lite"/>
    </source>
</evidence>
<sequence length="410" mass="46976">MWVIDLENIDKSRSTMLYTLYDNSIKEVDENPYNMIDDLHDVSYRFMSTYQAKTVMIQLLDNNNQLYKTIIAETLYNEKRNYHLKKNKTLQICEQNNGTEVVLLTDERKECKMIQFPKQSQLMTGFINENGQMFLMSNDNVWIILSNLKALKFQENSNKSFRLFQKSLEQFFSCDTNGKMTTTEGIRIFFYASTIIVVILTILVLFLFIYTSPILKNNTRHGGTSPSRTEKTGKKGKNEKEVKQNYDQITTIPQQKKEVSSKRLLNVNGKEHPTNESNGQLKEAKQKNMTNNMKNKLSSAKNRIVDQSHSISKTRRLPVTTDSRSIVSNSKKNVSNRKTRSRKISGKVALKSAKTRKNKNVSGGKIVDGQRSRSLRKSTKMAVESKRKTIKEGSDPLVNDSSNASSNLSN</sequence>
<evidence type="ECO:0000256" key="2">
    <source>
        <dbReference type="SAM" id="Phobius"/>
    </source>
</evidence>
<feature type="compositionally biased region" description="Basic and acidic residues" evidence="1">
    <location>
        <begin position="228"/>
        <end position="244"/>
    </location>
</feature>
<evidence type="ECO:0000313" key="3">
    <source>
        <dbReference type="EMBL" id="KAJ6219003.1"/>
    </source>
</evidence>
<proteinExistence type="predicted"/>
<reference evidence="3" key="1">
    <citation type="submission" date="2022-12" db="EMBL/GenBank/DDBJ databases">
        <title>Genome assemblies of Blomia tropicalis.</title>
        <authorList>
            <person name="Cui Y."/>
        </authorList>
    </citation>
    <scope>NUCLEOTIDE SEQUENCE</scope>
    <source>
        <tissue evidence="3">Adult mites</tissue>
    </source>
</reference>
<feature type="compositionally biased region" description="Polar residues" evidence="1">
    <location>
        <begin position="297"/>
        <end position="311"/>
    </location>
</feature>
<feature type="compositionally biased region" description="Low complexity" evidence="1">
    <location>
        <begin position="399"/>
        <end position="410"/>
    </location>
</feature>
<feature type="compositionally biased region" description="Basic and acidic residues" evidence="1">
    <location>
        <begin position="383"/>
        <end position="394"/>
    </location>
</feature>
<organism evidence="3 4">
    <name type="scientific">Blomia tropicalis</name>
    <name type="common">Mite</name>
    <dbReference type="NCBI Taxonomy" id="40697"/>
    <lineage>
        <taxon>Eukaryota</taxon>
        <taxon>Metazoa</taxon>
        <taxon>Ecdysozoa</taxon>
        <taxon>Arthropoda</taxon>
        <taxon>Chelicerata</taxon>
        <taxon>Arachnida</taxon>
        <taxon>Acari</taxon>
        <taxon>Acariformes</taxon>
        <taxon>Sarcoptiformes</taxon>
        <taxon>Astigmata</taxon>
        <taxon>Glycyphagoidea</taxon>
        <taxon>Echimyopodidae</taxon>
        <taxon>Blomia</taxon>
    </lineage>
</organism>
<keyword evidence="2" id="KW-0812">Transmembrane</keyword>
<name>A0A9Q0M2T7_BLOTA</name>
<feature type="region of interest" description="Disordered" evidence="1">
    <location>
        <begin position="266"/>
        <end position="410"/>
    </location>
</feature>
<keyword evidence="2" id="KW-1133">Transmembrane helix</keyword>
<evidence type="ECO:0000313" key="4">
    <source>
        <dbReference type="Proteomes" id="UP001142055"/>
    </source>
</evidence>
<dbReference type="AlphaFoldDB" id="A0A9Q0M2T7"/>
<dbReference type="EMBL" id="JAPWDV010000002">
    <property type="protein sequence ID" value="KAJ6219003.1"/>
    <property type="molecule type" value="Genomic_DNA"/>
</dbReference>